<feature type="compositionally biased region" description="Basic residues" evidence="1">
    <location>
        <begin position="163"/>
        <end position="174"/>
    </location>
</feature>
<accession>A0A6U2FR26</accession>
<protein>
    <submittedName>
        <fullName evidence="3">Uncharacterized protein</fullName>
    </submittedName>
</protein>
<evidence type="ECO:0000256" key="1">
    <source>
        <dbReference type="SAM" id="MobiDB-lite"/>
    </source>
</evidence>
<reference evidence="3" key="1">
    <citation type="submission" date="2021-01" db="EMBL/GenBank/DDBJ databases">
        <authorList>
            <person name="Corre E."/>
            <person name="Pelletier E."/>
            <person name="Niang G."/>
            <person name="Scheremetjew M."/>
            <person name="Finn R."/>
            <person name="Kale V."/>
            <person name="Holt S."/>
            <person name="Cochrane G."/>
            <person name="Meng A."/>
            <person name="Brown T."/>
            <person name="Cohen L."/>
        </authorList>
    </citation>
    <scope>NUCLEOTIDE SEQUENCE</scope>
    <source>
        <strain evidence="2">CCMP441</strain>
        <strain evidence="3">CCMP644</strain>
    </source>
</reference>
<sequence>MNASWLMSPIKYVAASPMKLVNRLTGKNAGAADPEKPTAAQRVADKALKAKKGSSAIGKASTIKIEPVPEEKDDRYLPVMAPSPTGSPSKVVIKTEKLEVTLEEDGTISIKNSPEKARKRPAAAEKRGGARARTPVKARTSLSKAMAKAGKGVVITSHTPTKGSRKSLRERRHQSGFYSEENQRALKWCKGKGTTKSPYVIE</sequence>
<gene>
    <name evidence="3" type="ORF">HAND00432_LOCUS4779</name>
    <name evidence="2" type="ORF">HAND1043_LOCUS8445</name>
</gene>
<name>A0A6U2FR26_HEMAN</name>
<evidence type="ECO:0000313" key="3">
    <source>
        <dbReference type="EMBL" id="CAD8950260.1"/>
    </source>
</evidence>
<proteinExistence type="predicted"/>
<dbReference type="EMBL" id="HBFX01007948">
    <property type="protein sequence ID" value="CAD8950260.1"/>
    <property type="molecule type" value="Transcribed_RNA"/>
</dbReference>
<feature type="region of interest" description="Disordered" evidence="1">
    <location>
        <begin position="105"/>
        <end position="180"/>
    </location>
</feature>
<organism evidence="3">
    <name type="scientific">Hemiselmis andersenii</name>
    <name type="common">Cryptophyte alga</name>
    <dbReference type="NCBI Taxonomy" id="464988"/>
    <lineage>
        <taxon>Eukaryota</taxon>
        <taxon>Cryptophyceae</taxon>
        <taxon>Cryptomonadales</taxon>
        <taxon>Hemiselmidaceae</taxon>
        <taxon>Hemiselmis</taxon>
    </lineage>
</organism>
<evidence type="ECO:0000313" key="2">
    <source>
        <dbReference type="EMBL" id="CAD8741951.1"/>
    </source>
</evidence>
<dbReference type="EMBL" id="HBFK01013963">
    <property type="protein sequence ID" value="CAD8741951.1"/>
    <property type="molecule type" value="Transcribed_RNA"/>
</dbReference>
<dbReference type="AlphaFoldDB" id="A0A6U2FR26"/>